<reference evidence="8 9" key="1">
    <citation type="submission" date="2019-03" db="EMBL/GenBank/DDBJ databases">
        <title>First draft genome of Liparis tanakae, snailfish: a comprehensive survey of snailfish specific genes.</title>
        <authorList>
            <person name="Kim W."/>
            <person name="Song I."/>
            <person name="Jeong J.-H."/>
            <person name="Kim D."/>
            <person name="Kim S."/>
            <person name="Ryu S."/>
            <person name="Song J.Y."/>
            <person name="Lee S.K."/>
        </authorList>
    </citation>
    <scope>NUCLEOTIDE SEQUENCE [LARGE SCALE GENOMIC DNA]</scope>
    <source>
        <tissue evidence="8">Muscle</tissue>
    </source>
</reference>
<evidence type="ECO:0000256" key="1">
    <source>
        <dbReference type="ARBA" id="ARBA00004177"/>
    </source>
</evidence>
<accession>A0A4Z2F898</accession>
<comment type="subcellular location">
    <subcellularLocation>
        <location evidence="1">Endosome</location>
    </subcellularLocation>
</comment>
<comment type="similarity">
    <text evidence="2">Belongs to the VPS35L family.</text>
</comment>
<organism evidence="8 9">
    <name type="scientific">Liparis tanakae</name>
    <name type="common">Tanaka's snailfish</name>
    <dbReference type="NCBI Taxonomy" id="230148"/>
    <lineage>
        <taxon>Eukaryota</taxon>
        <taxon>Metazoa</taxon>
        <taxon>Chordata</taxon>
        <taxon>Craniata</taxon>
        <taxon>Vertebrata</taxon>
        <taxon>Euteleostomi</taxon>
        <taxon>Actinopterygii</taxon>
        <taxon>Neopterygii</taxon>
        <taxon>Teleostei</taxon>
        <taxon>Neoteleostei</taxon>
        <taxon>Acanthomorphata</taxon>
        <taxon>Eupercaria</taxon>
        <taxon>Perciformes</taxon>
        <taxon>Cottioidei</taxon>
        <taxon>Cottales</taxon>
        <taxon>Liparidae</taxon>
        <taxon>Liparis</taxon>
    </lineage>
</organism>
<dbReference type="GO" id="GO:0015031">
    <property type="term" value="P:protein transport"/>
    <property type="evidence" value="ECO:0007669"/>
    <property type="project" value="UniProtKB-KW"/>
</dbReference>
<dbReference type="EMBL" id="SRLO01001533">
    <property type="protein sequence ID" value="TNN37103.1"/>
    <property type="molecule type" value="Genomic_DNA"/>
</dbReference>
<keyword evidence="9" id="KW-1185">Reference proteome</keyword>
<dbReference type="AlphaFoldDB" id="A0A4Z2F898"/>
<dbReference type="GO" id="GO:0005768">
    <property type="term" value="C:endosome"/>
    <property type="evidence" value="ECO:0007669"/>
    <property type="project" value="UniProtKB-SubCell"/>
</dbReference>
<comment type="caution">
    <text evidence="8">The sequence shown here is derived from an EMBL/GenBank/DDBJ whole genome shotgun (WGS) entry which is preliminary data.</text>
</comment>
<dbReference type="GO" id="GO:0032456">
    <property type="term" value="P:endocytic recycling"/>
    <property type="evidence" value="ECO:0007669"/>
    <property type="project" value="InterPro"/>
</dbReference>
<gene>
    <name evidence="8" type="ORF">EYF80_052727</name>
</gene>
<feature type="region of interest" description="Disordered" evidence="7">
    <location>
        <begin position="1"/>
        <end position="21"/>
    </location>
</feature>
<name>A0A4Z2F898_9TELE</name>
<keyword evidence="3" id="KW-0813">Transport</keyword>
<dbReference type="PANTHER" id="PTHR13673:SF0">
    <property type="entry name" value="VPS35 ENDOSOMAL PROTEIN-SORTING FACTOR-LIKE"/>
    <property type="match status" value="1"/>
</dbReference>
<dbReference type="InterPro" id="IPR029705">
    <property type="entry name" value="VPS35L"/>
</dbReference>
<protein>
    <recommendedName>
        <fullName evidence="6">VPS35 endosomal protein-sorting factor-like</fullName>
    </recommendedName>
</protein>
<dbReference type="OrthoDB" id="1734063at2759"/>
<evidence type="ECO:0000256" key="5">
    <source>
        <dbReference type="ARBA" id="ARBA00022927"/>
    </source>
</evidence>
<evidence type="ECO:0000313" key="9">
    <source>
        <dbReference type="Proteomes" id="UP000314294"/>
    </source>
</evidence>
<proteinExistence type="inferred from homology"/>
<dbReference type="PANTHER" id="PTHR13673">
    <property type="entry name" value="ESOPHAGEAL CANCER ASSOCIATED PROTEIN"/>
    <property type="match status" value="1"/>
</dbReference>
<keyword evidence="4" id="KW-0967">Endosome</keyword>
<evidence type="ECO:0000256" key="6">
    <source>
        <dbReference type="ARBA" id="ARBA00023838"/>
    </source>
</evidence>
<evidence type="ECO:0000313" key="8">
    <source>
        <dbReference type="EMBL" id="TNN37103.1"/>
    </source>
</evidence>
<sequence length="63" mass="7086">MRLLQRNNERAPPPHSGIPETLPRLTAMIRGIGDPLVAAYARAYLCRPLLTEMTDRCKKLGNK</sequence>
<evidence type="ECO:0000256" key="7">
    <source>
        <dbReference type="SAM" id="MobiDB-lite"/>
    </source>
</evidence>
<evidence type="ECO:0000256" key="2">
    <source>
        <dbReference type="ARBA" id="ARBA00010704"/>
    </source>
</evidence>
<keyword evidence="5" id="KW-0653">Protein transport</keyword>
<dbReference type="Proteomes" id="UP000314294">
    <property type="component" value="Unassembled WGS sequence"/>
</dbReference>
<evidence type="ECO:0000256" key="4">
    <source>
        <dbReference type="ARBA" id="ARBA00022753"/>
    </source>
</evidence>
<evidence type="ECO:0000256" key="3">
    <source>
        <dbReference type="ARBA" id="ARBA00022448"/>
    </source>
</evidence>